<feature type="transmembrane region" description="Helical" evidence="1">
    <location>
        <begin position="60"/>
        <end position="80"/>
    </location>
</feature>
<name>A0ABD6CJF2_9EURY</name>
<dbReference type="EMBL" id="JBHUDK010000002">
    <property type="protein sequence ID" value="MFD1597782.1"/>
    <property type="molecule type" value="Genomic_DNA"/>
</dbReference>
<protein>
    <submittedName>
        <fullName evidence="2">DUF2391 domain-containing protein</fullName>
    </submittedName>
</protein>
<dbReference type="RefSeq" id="WP_390276787.1">
    <property type="nucleotide sequence ID" value="NZ_JANHDI010000007.1"/>
</dbReference>
<gene>
    <name evidence="2" type="ORF">ACFSBX_02245</name>
</gene>
<keyword evidence="1" id="KW-0812">Transmembrane</keyword>
<proteinExistence type="predicted"/>
<evidence type="ECO:0000256" key="1">
    <source>
        <dbReference type="SAM" id="Phobius"/>
    </source>
</evidence>
<dbReference type="AlphaFoldDB" id="A0ABD6CJF2"/>
<feature type="transmembrane region" description="Helical" evidence="1">
    <location>
        <begin position="92"/>
        <end position="111"/>
    </location>
</feature>
<evidence type="ECO:0000313" key="2">
    <source>
        <dbReference type="EMBL" id="MFD1597782.1"/>
    </source>
</evidence>
<keyword evidence="3" id="KW-1185">Reference proteome</keyword>
<comment type="caution">
    <text evidence="2">The sequence shown here is derived from an EMBL/GenBank/DDBJ whole genome shotgun (WGS) entry which is preliminary data.</text>
</comment>
<organism evidence="2 3">
    <name type="scientific">Halobellus rarus</name>
    <dbReference type="NCBI Taxonomy" id="1126237"/>
    <lineage>
        <taxon>Archaea</taxon>
        <taxon>Methanobacteriati</taxon>
        <taxon>Methanobacteriota</taxon>
        <taxon>Stenosarchaea group</taxon>
        <taxon>Halobacteria</taxon>
        <taxon>Halobacteriales</taxon>
        <taxon>Haloferacaceae</taxon>
        <taxon>Halobellus</taxon>
    </lineage>
</organism>
<feature type="transmembrane region" description="Helical" evidence="1">
    <location>
        <begin position="131"/>
        <end position="152"/>
    </location>
</feature>
<keyword evidence="1" id="KW-0472">Membrane</keyword>
<evidence type="ECO:0000313" key="3">
    <source>
        <dbReference type="Proteomes" id="UP001597085"/>
    </source>
</evidence>
<reference evidence="2 3" key="1">
    <citation type="journal article" date="2019" name="Int. J. Syst. Evol. Microbiol.">
        <title>The Global Catalogue of Microorganisms (GCM) 10K type strain sequencing project: providing services to taxonomists for standard genome sequencing and annotation.</title>
        <authorList>
            <consortium name="The Broad Institute Genomics Platform"/>
            <consortium name="The Broad Institute Genome Sequencing Center for Infectious Disease"/>
            <person name="Wu L."/>
            <person name="Ma J."/>
        </authorList>
    </citation>
    <scope>NUCLEOTIDE SEQUENCE [LARGE SCALE GENOMIC DNA]</scope>
    <source>
        <strain evidence="2 3">CGMCC 1.12121</strain>
    </source>
</reference>
<accession>A0ABD6CJF2</accession>
<feature type="transmembrane region" description="Helical" evidence="1">
    <location>
        <begin position="158"/>
        <end position="181"/>
    </location>
</feature>
<dbReference type="Proteomes" id="UP001597085">
    <property type="component" value="Unassembled WGS sequence"/>
</dbReference>
<sequence>MDPSDEELQRLLEEFDALAETVDSPEERARVRRARRAAVTAVAEAPVFGRVIRGFDRSDLAEAFLGSFLFGVPMFVEGGTNEVGAFLAPRPLVLAGTLLGGIALVVSILYVAEIQDVRVQDPFFGVIPRRLVGVLGVSLLTAVVAMTAWGRIDWTEPTLAFATVAVAFVPMSVGAALGDILPGT</sequence>
<keyword evidence="1" id="KW-1133">Transmembrane helix</keyword>